<keyword evidence="17" id="KW-1185">Reference proteome</keyword>
<comment type="catalytic activity">
    <reaction evidence="10">
        <text>L-methionine + ATP + H2O = S-adenosyl-L-methionine + phosphate + diphosphate</text>
        <dbReference type="Rhea" id="RHEA:21080"/>
        <dbReference type="ChEBI" id="CHEBI:15377"/>
        <dbReference type="ChEBI" id="CHEBI:30616"/>
        <dbReference type="ChEBI" id="CHEBI:33019"/>
        <dbReference type="ChEBI" id="CHEBI:43474"/>
        <dbReference type="ChEBI" id="CHEBI:57844"/>
        <dbReference type="ChEBI" id="CHEBI:59789"/>
        <dbReference type="EC" id="2.5.1.6"/>
    </reaction>
</comment>
<comment type="cofactor">
    <cofactor evidence="10">
        <name>Mg(2+)</name>
        <dbReference type="ChEBI" id="CHEBI:18420"/>
    </cofactor>
    <text evidence="10">Binds 2 divalent ions per subunit.</text>
</comment>
<evidence type="ECO:0000259" key="14">
    <source>
        <dbReference type="Pfam" id="PF02772"/>
    </source>
</evidence>
<sequence length="399" mass="43281">MKKLFTSESVTEGHPDKLCDQIADAVLDAIIRKKPDARVACEVFATTGVVFIMGEVSDGGMNGIDIETIARDTIREIGYSDHRFGFDADTVAVITAIHGQSPDIAQGVTRALEVGGGKKRELGAGDQGMVFGYASDETEELMPMPIYLAHALTKKLALVRKNGTIPYLGPDGKAQVSVEYEDDKPVRVDTVVISTQHLPETDHATIEKDMIGQVIREVIPEQLMDENTKYLINPTGRFVIGGPQGDTGLTGRKIVVDTYGGFARHGGGAFSGKDPTKVDRSAAYAARYVAKNLVAAGIAHRCEIQIAYAIGVARPVSVSVNTFGTGTISDEKVLELIDTYFDLRPSSIINGLGLRKPIYRQTAAYGHFGRKDLQLPWEWTDKVTVLRNALAKTEDGKEK</sequence>
<dbReference type="InterPro" id="IPR002133">
    <property type="entry name" value="S-AdoMet_synthetase"/>
</dbReference>
<keyword evidence="8 10" id="KW-0460">Magnesium</keyword>
<keyword evidence="4 10" id="KW-0808">Transferase</keyword>
<evidence type="ECO:0000256" key="2">
    <source>
        <dbReference type="ARBA" id="ARBA00009685"/>
    </source>
</evidence>
<keyword evidence="10" id="KW-0963">Cytoplasm</keyword>
<evidence type="ECO:0000256" key="3">
    <source>
        <dbReference type="ARBA" id="ARBA00022563"/>
    </source>
</evidence>
<dbReference type="GO" id="GO:0000287">
    <property type="term" value="F:magnesium ion binding"/>
    <property type="evidence" value="ECO:0007669"/>
    <property type="project" value="UniProtKB-UniRule"/>
</dbReference>
<dbReference type="HAMAP" id="MF_00086">
    <property type="entry name" value="S_AdoMet_synth1"/>
    <property type="match status" value="1"/>
</dbReference>
<evidence type="ECO:0000313" key="17">
    <source>
        <dbReference type="Proteomes" id="UP000295711"/>
    </source>
</evidence>
<dbReference type="AlphaFoldDB" id="A0A4R2LGZ3"/>
<evidence type="ECO:0000259" key="15">
    <source>
        <dbReference type="Pfam" id="PF02773"/>
    </source>
</evidence>
<dbReference type="GO" id="GO:0004478">
    <property type="term" value="F:methionine adenosyltransferase activity"/>
    <property type="evidence" value="ECO:0007669"/>
    <property type="project" value="UniProtKB-UniRule"/>
</dbReference>
<feature type="binding site" description="in other chain" evidence="10">
    <location>
        <position position="277"/>
    </location>
    <ligand>
        <name>L-methionine</name>
        <dbReference type="ChEBI" id="CHEBI:57844"/>
        <note>ligand shared between two neighboring subunits</note>
    </ligand>
</feature>
<comment type="similarity">
    <text evidence="2 10 12">Belongs to the AdoMet synthase family.</text>
</comment>
<dbReference type="PIRSF" id="PIRSF000497">
    <property type="entry name" value="MAT"/>
    <property type="match status" value="1"/>
</dbReference>
<protein>
    <recommendedName>
        <fullName evidence="10">S-adenosylmethionine synthase</fullName>
        <shortName evidence="10">AdoMet synthase</shortName>
        <ecNumber evidence="10">2.5.1.6</ecNumber>
    </recommendedName>
    <alternativeName>
        <fullName evidence="10">MAT</fullName>
    </alternativeName>
    <alternativeName>
        <fullName evidence="10">Methionine adenosyltransferase</fullName>
    </alternativeName>
</protein>
<dbReference type="GO" id="GO:0005737">
    <property type="term" value="C:cytoplasm"/>
    <property type="evidence" value="ECO:0007669"/>
    <property type="project" value="UniProtKB-SubCell"/>
</dbReference>
<evidence type="ECO:0000256" key="4">
    <source>
        <dbReference type="ARBA" id="ARBA00022679"/>
    </source>
</evidence>
<dbReference type="PROSITE" id="PS00377">
    <property type="entry name" value="ADOMET_SYNTHASE_2"/>
    <property type="match status" value="1"/>
</dbReference>
<dbReference type="GO" id="GO:0005524">
    <property type="term" value="F:ATP binding"/>
    <property type="evidence" value="ECO:0007669"/>
    <property type="project" value="UniProtKB-UniRule"/>
</dbReference>
<dbReference type="FunFam" id="3.30.300.10:FF:000004">
    <property type="entry name" value="S-adenosylmethionine synthase"/>
    <property type="match status" value="1"/>
</dbReference>
<keyword evidence="6 10" id="KW-0547">Nucleotide-binding</keyword>
<dbReference type="EC" id="2.5.1.6" evidence="10"/>
<dbReference type="PANTHER" id="PTHR11964">
    <property type="entry name" value="S-ADENOSYLMETHIONINE SYNTHETASE"/>
    <property type="match status" value="1"/>
</dbReference>
<dbReference type="InterPro" id="IPR022636">
    <property type="entry name" value="S-AdoMet_synthetase_sfam"/>
</dbReference>
<evidence type="ECO:0000256" key="8">
    <source>
        <dbReference type="ARBA" id="ARBA00022842"/>
    </source>
</evidence>
<evidence type="ECO:0000313" key="16">
    <source>
        <dbReference type="EMBL" id="TCO84121.1"/>
    </source>
</evidence>
<dbReference type="GO" id="GO:0006730">
    <property type="term" value="P:one-carbon metabolic process"/>
    <property type="evidence" value="ECO:0007669"/>
    <property type="project" value="UniProtKB-KW"/>
</dbReference>
<dbReference type="PROSITE" id="PS00376">
    <property type="entry name" value="ADOMET_SYNTHASE_1"/>
    <property type="match status" value="1"/>
</dbReference>
<feature type="domain" description="S-adenosylmethionine synthetase N-terminal" evidence="13">
    <location>
        <begin position="3"/>
        <end position="102"/>
    </location>
</feature>
<feature type="binding site" description="in other chain" evidence="10">
    <location>
        <position position="100"/>
    </location>
    <ligand>
        <name>L-methionine</name>
        <dbReference type="ChEBI" id="CHEBI:57844"/>
        <note>ligand shared between two neighboring subunits</note>
    </ligand>
</feature>
<evidence type="ECO:0000256" key="11">
    <source>
        <dbReference type="RuleBase" id="RU000542"/>
    </source>
</evidence>
<feature type="domain" description="S-adenosylmethionine synthetase central" evidence="14">
    <location>
        <begin position="122"/>
        <end position="238"/>
    </location>
</feature>
<dbReference type="Pfam" id="PF00438">
    <property type="entry name" value="S-AdoMet_synt_N"/>
    <property type="match status" value="1"/>
</dbReference>
<dbReference type="RefSeq" id="WP_132092233.1">
    <property type="nucleotide sequence ID" value="NZ_JANKAQ010000010.1"/>
</dbReference>
<accession>A0A4R2LGZ3</accession>
<evidence type="ECO:0000256" key="1">
    <source>
        <dbReference type="ARBA" id="ARBA00005224"/>
    </source>
</evidence>
<evidence type="ECO:0000256" key="6">
    <source>
        <dbReference type="ARBA" id="ARBA00022741"/>
    </source>
</evidence>
<gene>
    <name evidence="10" type="primary">metK</name>
    <name evidence="16" type="ORF">EV212_10913</name>
</gene>
<feature type="binding site" description="in other chain" evidence="10">
    <location>
        <begin position="171"/>
        <end position="173"/>
    </location>
    <ligand>
        <name>ATP</name>
        <dbReference type="ChEBI" id="CHEBI:30616"/>
        <note>ligand shared between two neighboring subunits</note>
    </ligand>
</feature>
<dbReference type="UniPathway" id="UPA00315">
    <property type="reaction ID" value="UER00080"/>
</dbReference>
<dbReference type="InterPro" id="IPR022630">
    <property type="entry name" value="S-AdoMet_synt_C"/>
</dbReference>
<feature type="domain" description="S-adenosylmethionine synthetase C-terminal" evidence="15">
    <location>
        <begin position="240"/>
        <end position="378"/>
    </location>
</feature>
<name>A0A4R2LGZ3_9FIRM</name>
<evidence type="ECO:0000256" key="12">
    <source>
        <dbReference type="RuleBase" id="RU004462"/>
    </source>
</evidence>
<dbReference type="NCBIfam" id="TIGR01034">
    <property type="entry name" value="metK"/>
    <property type="match status" value="1"/>
</dbReference>
<keyword evidence="7 10" id="KW-0067">ATP-binding</keyword>
<dbReference type="GO" id="GO:0006556">
    <property type="term" value="P:S-adenosylmethionine biosynthetic process"/>
    <property type="evidence" value="ECO:0007669"/>
    <property type="project" value="UniProtKB-UniRule"/>
</dbReference>
<comment type="pathway">
    <text evidence="1 10">Amino-acid biosynthesis; S-adenosyl-L-methionine biosynthesis; S-adenosyl-L-methionine from L-methionine: step 1/1.</text>
</comment>
<dbReference type="InterPro" id="IPR022631">
    <property type="entry name" value="ADOMET_SYNTHASE_CS"/>
</dbReference>
<comment type="cofactor">
    <cofactor evidence="10">
        <name>K(+)</name>
        <dbReference type="ChEBI" id="CHEBI:29103"/>
    </cofactor>
    <text evidence="10">Binds 1 potassium ion per subunit.</text>
</comment>
<dbReference type="OrthoDB" id="9801686at2"/>
<evidence type="ECO:0000256" key="10">
    <source>
        <dbReference type="HAMAP-Rule" id="MF_00086"/>
    </source>
</evidence>
<feature type="binding site" evidence="10">
    <location>
        <position position="273"/>
    </location>
    <ligand>
        <name>ATP</name>
        <dbReference type="ChEBI" id="CHEBI:30616"/>
        <note>ligand shared between two neighboring subunits</note>
    </ligand>
</feature>
<feature type="binding site" evidence="10">
    <location>
        <position position="16"/>
    </location>
    <ligand>
        <name>Mg(2+)</name>
        <dbReference type="ChEBI" id="CHEBI:18420"/>
    </ligand>
</feature>
<dbReference type="InterPro" id="IPR022629">
    <property type="entry name" value="S-AdoMet_synt_central"/>
</dbReference>
<dbReference type="InterPro" id="IPR022628">
    <property type="entry name" value="S-AdoMet_synt_N"/>
</dbReference>
<reference evidence="16 17" key="1">
    <citation type="submission" date="2019-03" db="EMBL/GenBank/DDBJ databases">
        <title>Genomic Encyclopedia of Type Strains, Phase IV (KMG-IV): sequencing the most valuable type-strain genomes for metagenomic binning, comparative biology and taxonomic classification.</title>
        <authorList>
            <person name="Goeker M."/>
        </authorList>
    </citation>
    <scope>NUCLEOTIDE SEQUENCE [LARGE SCALE GENOMIC DNA]</scope>
    <source>
        <strain evidence="16 17">DSM 28559</strain>
    </source>
</reference>
<evidence type="ECO:0000259" key="13">
    <source>
        <dbReference type="Pfam" id="PF00438"/>
    </source>
</evidence>
<proteinExistence type="inferred from homology"/>
<dbReference type="EMBL" id="SLXA01000009">
    <property type="protein sequence ID" value="TCO84121.1"/>
    <property type="molecule type" value="Genomic_DNA"/>
</dbReference>
<dbReference type="Gene3D" id="3.30.300.10">
    <property type="match status" value="3"/>
</dbReference>
<feature type="binding site" evidence="10">
    <location>
        <position position="246"/>
    </location>
    <ligand>
        <name>L-methionine</name>
        <dbReference type="ChEBI" id="CHEBI:57844"/>
        <note>ligand shared between two neighboring subunits</note>
    </ligand>
</feature>
<comment type="subunit">
    <text evidence="10">Homotetramer; dimer of dimers.</text>
</comment>
<comment type="function">
    <text evidence="10">Catalyzes the formation of S-adenosylmethionine (AdoMet) from methionine and ATP. The overall synthetic reaction is composed of two sequential steps, AdoMet formation and the subsequent tripolyphosphate hydrolysis which occurs prior to release of AdoMet from the enzyme.</text>
</comment>
<keyword evidence="5 10" id="KW-0479">Metal-binding</keyword>
<dbReference type="CDD" id="cd18079">
    <property type="entry name" value="S-AdoMet_synt"/>
    <property type="match status" value="1"/>
</dbReference>
<dbReference type="Proteomes" id="UP000295711">
    <property type="component" value="Unassembled WGS sequence"/>
</dbReference>
<feature type="binding site" description="in other chain" evidence="10">
    <location>
        <begin position="237"/>
        <end position="238"/>
    </location>
    <ligand>
        <name>ATP</name>
        <dbReference type="ChEBI" id="CHEBI:30616"/>
        <note>ligand shared between two neighboring subunits</note>
    </ligand>
</feature>
<dbReference type="SUPFAM" id="SSF55973">
    <property type="entry name" value="S-adenosylmethionine synthetase"/>
    <property type="match status" value="3"/>
</dbReference>
<feature type="binding site" evidence="10">
    <location>
        <position position="269"/>
    </location>
    <ligand>
        <name>ATP</name>
        <dbReference type="ChEBI" id="CHEBI:30616"/>
        <note>ligand shared between two neighboring subunits</note>
    </ligand>
</feature>
<dbReference type="Pfam" id="PF02773">
    <property type="entry name" value="S-AdoMet_synt_C"/>
    <property type="match status" value="1"/>
</dbReference>
<dbReference type="Pfam" id="PF02772">
    <property type="entry name" value="S-AdoMet_synt_M"/>
    <property type="match status" value="1"/>
</dbReference>
<feature type="binding site" evidence="10">
    <location>
        <position position="42"/>
    </location>
    <ligand>
        <name>K(+)</name>
        <dbReference type="ChEBI" id="CHEBI:29103"/>
    </ligand>
</feature>
<dbReference type="FunFam" id="3.30.300.10:FF:000003">
    <property type="entry name" value="S-adenosylmethionine synthase"/>
    <property type="match status" value="1"/>
</dbReference>
<feature type="binding site" evidence="10">
    <location>
        <position position="246"/>
    </location>
    <ligand>
        <name>ATP</name>
        <dbReference type="ChEBI" id="CHEBI:30616"/>
        <note>ligand shared between two neighboring subunits</note>
    </ligand>
</feature>
<feature type="binding site" description="in other chain" evidence="10">
    <location>
        <position position="55"/>
    </location>
    <ligand>
        <name>L-methionine</name>
        <dbReference type="ChEBI" id="CHEBI:57844"/>
        <note>ligand shared between two neighboring subunits</note>
    </ligand>
</feature>
<comment type="caution">
    <text evidence="16">The sequence shown here is derived from an EMBL/GenBank/DDBJ whole genome shotgun (WGS) entry which is preliminary data.</text>
</comment>
<keyword evidence="3 10" id="KW-0554">One-carbon metabolism</keyword>
<feature type="region of interest" description="Flexible loop" evidence="10">
    <location>
        <begin position="100"/>
        <end position="110"/>
    </location>
</feature>
<evidence type="ECO:0000256" key="5">
    <source>
        <dbReference type="ARBA" id="ARBA00022723"/>
    </source>
</evidence>
<feature type="binding site" description="in other chain" evidence="10">
    <location>
        <position position="14"/>
    </location>
    <ligand>
        <name>ATP</name>
        <dbReference type="ChEBI" id="CHEBI:30616"/>
        <note>ligand shared between two neighboring subunits</note>
    </ligand>
</feature>
<comment type="subcellular location">
    <subcellularLocation>
        <location evidence="10 11">Cytoplasm</location>
    </subcellularLocation>
</comment>
<keyword evidence="9 10" id="KW-0630">Potassium</keyword>
<organism evidence="16 17">
    <name type="scientific">Frisingicoccus caecimuris</name>
    <dbReference type="NCBI Taxonomy" id="1796636"/>
    <lineage>
        <taxon>Bacteria</taxon>
        <taxon>Bacillati</taxon>
        <taxon>Bacillota</taxon>
        <taxon>Clostridia</taxon>
        <taxon>Lachnospirales</taxon>
        <taxon>Lachnospiraceae</taxon>
        <taxon>Frisingicoccus</taxon>
    </lineage>
</organism>
<evidence type="ECO:0000256" key="9">
    <source>
        <dbReference type="ARBA" id="ARBA00022958"/>
    </source>
</evidence>
<feature type="binding site" description="in other chain" evidence="10">
    <location>
        <begin position="252"/>
        <end position="253"/>
    </location>
    <ligand>
        <name>ATP</name>
        <dbReference type="ChEBI" id="CHEBI:30616"/>
        <note>ligand shared between two neighboring subunits</note>
    </ligand>
</feature>
<evidence type="ECO:0000256" key="7">
    <source>
        <dbReference type="ARBA" id="ARBA00022840"/>
    </source>
</evidence>